<reference evidence="2" key="1">
    <citation type="submission" date="2016-08" db="EMBL/GenBank/DDBJ databases">
        <authorList>
            <person name="Varghese N."/>
            <person name="Submissions Spin"/>
        </authorList>
    </citation>
    <scope>NUCLEOTIDE SEQUENCE [LARGE SCALE GENOMIC DNA]</scope>
    <source>
        <strain evidence="2">R-53248</strain>
    </source>
</reference>
<protein>
    <submittedName>
        <fullName evidence="1">Uncharacterized protein</fullName>
    </submittedName>
</protein>
<proteinExistence type="predicted"/>
<sequence>MRYHSWILVCQNYALNFFQYHRSLKQTPFSFLLLKSSSLAPSFGVSSRSRCKPLSPLSKSSPVFAALLLLSCSFGTQALSIYMSSSTSNVIEGSEPYLTFDGGRTKEFSAKTLLSITLPDGRIIKPTFNTSNAMNPIRLPYAGITLGDIGTLIPPSADSVSLNDLVNTYHYWGDADGDGEDTNGVTVTGSISVNFTDKDGNTVGRNDILDSCKAPYKITLSSTEGSLTTQYGVPNTSHFDSYSVSYYINPYDSSICYIRPNLNNGLHDFRGPANIWNPGNGFLVQSTSPLSYGNNFPTTGADGLYFDLIVRGGDGNELTWSPVTLGGITATVTWVRPNKSDDWIFNRTRVARVTLTGPRATPGQVASDNPSTLEKPSLPQTFELVGKDSSGNVILKYGFMLKQWFVNRGYEFFDIETQTAWCNSLGYRMPHIKDLTNAKCGIHFNFRCVDGIDGATPSSSHNFYQRQIGAGFFTEWGQLISYSGPGFGRYENWTSDASGNQWFSVSPIDGKVLLDFPEIRNHVVCTVP</sequence>
<gene>
    <name evidence="1" type="ORF">GA0061081_102353</name>
</gene>
<dbReference type="RefSeq" id="WP_141683326.1">
    <property type="nucleotide sequence ID" value="NZ_FMAQ01000002.1"/>
</dbReference>
<keyword evidence="2" id="KW-1185">Reference proteome</keyword>
<dbReference type="OrthoDB" id="7067373at2"/>
<organism evidence="1 2">
    <name type="scientific">Gilliamella bombicola</name>
    <dbReference type="NCBI Taxonomy" id="1798182"/>
    <lineage>
        <taxon>Bacteria</taxon>
        <taxon>Pseudomonadati</taxon>
        <taxon>Pseudomonadota</taxon>
        <taxon>Gammaproteobacteria</taxon>
        <taxon>Orbales</taxon>
        <taxon>Orbaceae</taxon>
        <taxon>Gilliamella</taxon>
    </lineage>
</organism>
<evidence type="ECO:0000313" key="1">
    <source>
        <dbReference type="EMBL" id="SCB92421.1"/>
    </source>
</evidence>
<dbReference type="Proteomes" id="UP000199670">
    <property type="component" value="Unassembled WGS sequence"/>
</dbReference>
<name>A0A1C4ADC7_9GAMM</name>
<evidence type="ECO:0000313" key="2">
    <source>
        <dbReference type="Proteomes" id="UP000199670"/>
    </source>
</evidence>
<dbReference type="EMBL" id="FMAQ01000002">
    <property type="protein sequence ID" value="SCB92421.1"/>
    <property type="molecule type" value="Genomic_DNA"/>
</dbReference>
<dbReference type="AlphaFoldDB" id="A0A1C4ADC7"/>
<accession>A0A1C4ADC7</accession>